<feature type="compositionally biased region" description="Basic and acidic residues" evidence="1">
    <location>
        <begin position="148"/>
        <end position="161"/>
    </location>
</feature>
<dbReference type="AlphaFoldDB" id="A0A6J4JKY7"/>
<proteinExistence type="predicted"/>
<accession>A0A6J4JKY7</accession>
<feature type="compositionally biased region" description="Low complexity" evidence="1">
    <location>
        <begin position="52"/>
        <end position="63"/>
    </location>
</feature>
<sequence length="313" mass="31590">GGPGDRRHVPVRAGCRVRGVRHGQIRQRHPDLGVRRLPAGWGAGPLPVRLHPGQPVRAGPAGRRGPGDRAELAAPGHPHAGAGGRRAAGGPGPRRLAAGLLLGHLRPGVRGTAGGPPGDDPLVLRRPLPGTVPGRRAGPGRALRGRHPGADQRRHLGRDRPVAAGAAHGGRPGGRQRGGPPDGGAAAPRRRPGTVRRAPAAGRPAARPQRPAGLDDRAPLRRDHGGRPGPPGAPVRADVRPPVPGGDRDHAALLAGLAAGAAGPAAAGDDRAGRGRGGPAVRFRRRRGPAAPLRGPGRHLAAALSQNVPPGGV</sequence>
<feature type="compositionally biased region" description="Basic and acidic residues" evidence="1">
    <location>
        <begin position="213"/>
        <end position="226"/>
    </location>
</feature>
<feature type="compositionally biased region" description="Low complexity" evidence="1">
    <location>
        <begin position="195"/>
        <end position="212"/>
    </location>
</feature>
<organism evidence="2">
    <name type="scientific">uncultured Mycobacteriales bacterium</name>
    <dbReference type="NCBI Taxonomy" id="581187"/>
    <lineage>
        <taxon>Bacteria</taxon>
        <taxon>Bacillati</taxon>
        <taxon>Actinomycetota</taxon>
        <taxon>Actinomycetes</taxon>
        <taxon>Mycobacteriales</taxon>
        <taxon>environmental samples</taxon>
    </lineage>
</organism>
<reference evidence="2" key="1">
    <citation type="submission" date="2020-02" db="EMBL/GenBank/DDBJ databases">
        <authorList>
            <person name="Meier V. D."/>
        </authorList>
    </citation>
    <scope>NUCLEOTIDE SEQUENCE</scope>
    <source>
        <strain evidence="2">AVDCRST_MAG41</strain>
    </source>
</reference>
<feature type="non-terminal residue" evidence="2">
    <location>
        <position position="313"/>
    </location>
</feature>
<dbReference type="EMBL" id="CADCTP010000327">
    <property type="protein sequence ID" value="CAA9281226.1"/>
    <property type="molecule type" value="Genomic_DNA"/>
</dbReference>
<evidence type="ECO:0000256" key="1">
    <source>
        <dbReference type="SAM" id="MobiDB-lite"/>
    </source>
</evidence>
<protein>
    <submittedName>
        <fullName evidence="2">Transcriptional regulator, AraC family</fullName>
    </submittedName>
</protein>
<evidence type="ECO:0000313" key="2">
    <source>
        <dbReference type="EMBL" id="CAA9281226.1"/>
    </source>
</evidence>
<feature type="compositionally biased region" description="Gly residues" evidence="1">
    <location>
        <begin position="167"/>
        <end position="182"/>
    </location>
</feature>
<feature type="non-terminal residue" evidence="2">
    <location>
        <position position="1"/>
    </location>
</feature>
<feature type="compositionally biased region" description="Low complexity" evidence="1">
    <location>
        <begin position="252"/>
        <end position="267"/>
    </location>
</feature>
<feature type="compositionally biased region" description="Gly residues" evidence="1">
    <location>
        <begin position="81"/>
        <end position="92"/>
    </location>
</feature>
<name>A0A6J4JKY7_9ACTN</name>
<feature type="region of interest" description="Disordered" evidence="1">
    <location>
        <begin position="107"/>
        <end position="313"/>
    </location>
</feature>
<feature type="region of interest" description="Disordered" evidence="1">
    <location>
        <begin position="45"/>
        <end position="95"/>
    </location>
</feature>
<gene>
    <name evidence="2" type="ORF">AVDCRST_MAG41-3578</name>
</gene>
<feature type="compositionally biased region" description="Low complexity" evidence="1">
    <location>
        <begin position="133"/>
        <end position="142"/>
    </location>
</feature>
<feature type="compositionally biased region" description="Polar residues" evidence="1">
    <location>
        <begin position="304"/>
        <end position="313"/>
    </location>
</feature>